<feature type="region of interest" description="Disordered" evidence="10">
    <location>
        <begin position="204"/>
        <end position="257"/>
    </location>
</feature>
<feature type="domain" description="C2H2-type" evidence="11">
    <location>
        <begin position="677"/>
        <end position="705"/>
    </location>
</feature>
<dbReference type="GO" id="GO:0000978">
    <property type="term" value="F:RNA polymerase II cis-regulatory region sequence-specific DNA binding"/>
    <property type="evidence" value="ECO:0007669"/>
    <property type="project" value="TreeGrafter"/>
</dbReference>
<feature type="domain" description="C2H2-type" evidence="11">
    <location>
        <begin position="846"/>
        <end position="870"/>
    </location>
</feature>
<evidence type="ECO:0000313" key="12">
    <source>
        <dbReference type="EMBL" id="KAG5267155.1"/>
    </source>
</evidence>
<keyword evidence="13" id="KW-1185">Reference proteome</keyword>
<evidence type="ECO:0000256" key="10">
    <source>
        <dbReference type="SAM" id="MobiDB-lite"/>
    </source>
</evidence>
<feature type="domain" description="C2H2-type" evidence="11">
    <location>
        <begin position="706"/>
        <end position="733"/>
    </location>
</feature>
<dbReference type="SUPFAM" id="SSF57667">
    <property type="entry name" value="beta-beta-alpha zinc fingers"/>
    <property type="match status" value="7"/>
</dbReference>
<dbReference type="GO" id="GO:0001228">
    <property type="term" value="F:DNA-binding transcription activator activity, RNA polymerase II-specific"/>
    <property type="evidence" value="ECO:0007669"/>
    <property type="project" value="TreeGrafter"/>
</dbReference>
<evidence type="ECO:0000313" key="13">
    <source>
        <dbReference type="Proteomes" id="UP000823561"/>
    </source>
</evidence>
<feature type="domain" description="C2H2-type" evidence="11">
    <location>
        <begin position="734"/>
        <end position="761"/>
    </location>
</feature>
<feature type="compositionally biased region" description="Basic and acidic residues" evidence="10">
    <location>
        <begin position="314"/>
        <end position="337"/>
    </location>
</feature>
<evidence type="ECO:0000256" key="8">
    <source>
        <dbReference type="ARBA" id="ARBA00023242"/>
    </source>
</evidence>
<dbReference type="PROSITE" id="PS00028">
    <property type="entry name" value="ZINC_FINGER_C2H2_1"/>
    <property type="match status" value="10"/>
</dbReference>
<dbReference type="Pfam" id="PF00096">
    <property type="entry name" value="zf-C2H2"/>
    <property type="match status" value="8"/>
</dbReference>
<dbReference type="FunFam" id="3.30.160.60:FF:000446">
    <property type="entry name" value="Zinc finger protein"/>
    <property type="match status" value="2"/>
</dbReference>
<feature type="domain" description="C2H2-type" evidence="11">
    <location>
        <begin position="591"/>
        <end position="618"/>
    </location>
</feature>
<feature type="region of interest" description="Disordered" evidence="10">
    <location>
        <begin position="283"/>
        <end position="452"/>
    </location>
</feature>
<evidence type="ECO:0000256" key="7">
    <source>
        <dbReference type="ARBA" id="ARBA00023163"/>
    </source>
</evidence>
<dbReference type="InterPro" id="IPR013087">
    <property type="entry name" value="Znf_C2H2_type"/>
</dbReference>
<dbReference type="FunFam" id="3.30.160.60:FF:000495">
    <property type="entry name" value="zinc finger protein 668"/>
    <property type="match status" value="1"/>
</dbReference>
<evidence type="ECO:0000256" key="1">
    <source>
        <dbReference type="ARBA" id="ARBA00004123"/>
    </source>
</evidence>
<dbReference type="Gene3D" id="3.30.160.60">
    <property type="entry name" value="Classic Zinc Finger"/>
    <property type="match status" value="10"/>
</dbReference>
<feature type="domain" description="C2H2-type" evidence="11">
    <location>
        <begin position="790"/>
        <end position="817"/>
    </location>
</feature>
<keyword evidence="3" id="KW-0677">Repeat</keyword>
<feature type="domain" description="C2H2-type" evidence="11">
    <location>
        <begin position="648"/>
        <end position="676"/>
    </location>
</feature>
<reference evidence="12 13" key="1">
    <citation type="submission" date="2020-10" db="EMBL/GenBank/DDBJ databases">
        <title>Chromosome-scale genome assembly of the Allis shad, Alosa alosa.</title>
        <authorList>
            <person name="Margot Z."/>
            <person name="Christophe K."/>
            <person name="Cabau C."/>
            <person name="Louis A."/>
            <person name="Berthelot C."/>
            <person name="Parey E."/>
            <person name="Roest Crollius H."/>
            <person name="Montfort J."/>
            <person name="Robinson-Rechavi M."/>
            <person name="Bucao C."/>
            <person name="Bouchez O."/>
            <person name="Gislard M."/>
            <person name="Lluch J."/>
            <person name="Milhes M."/>
            <person name="Lampietro C."/>
            <person name="Lopez Roques C."/>
            <person name="Donnadieu C."/>
            <person name="Braasch I."/>
            <person name="Desvignes T."/>
            <person name="Postlethwait J."/>
            <person name="Bobe J."/>
            <person name="Guiguen Y."/>
        </authorList>
    </citation>
    <scope>NUCLEOTIDE SEQUENCE [LARGE SCALE GENOMIC DNA]</scope>
    <source>
        <strain evidence="12">M-15738</strain>
        <tissue evidence="12">Blood</tissue>
    </source>
</reference>
<name>A0AAV6G132_9TELE</name>
<evidence type="ECO:0000256" key="2">
    <source>
        <dbReference type="ARBA" id="ARBA00022723"/>
    </source>
</evidence>
<dbReference type="InterPro" id="IPR036236">
    <property type="entry name" value="Znf_C2H2_sf"/>
</dbReference>
<dbReference type="AlphaFoldDB" id="A0AAV6G132"/>
<dbReference type="Proteomes" id="UP000823561">
    <property type="component" value="Chromosome 17"/>
</dbReference>
<keyword evidence="2" id="KW-0479">Metal-binding</keyword>
<dbReference type="PANTHER" id="PTHR24393:SF34">
    <property type="entry name" value="PR_SET DOMAIN 13"/>
    <property type="match status" value="1"/>
</dbReference>
<keyword evidence="8" id="KW-0539">Nucleus</keyword>
<keyword evidence="4 9" id="KW-0863">Zinc-finger</keyword>
<dbReference type="FunFam" id="3.30.160.60:FF:000624">
    <property type="entry name" value="zinc finger protein 697"/>
    <property type="match status" value="1"/>
</dbReference>
<dbReference type="GO" id="GO:0008270">
    <property type="term" value="F:zinc ion binding"/>
    <property type="evidence" value="ECO:0007669"/>
    <property type="project" value="UniProtKB-KW"/>
</dbReference>
<feature type="compositionally biased region" description="Acidic residues" evidence="10">
    <location>
        <begin position="344"/>
        <end position="364"/>
    </location>
</feature>
<keyword evidence="7" id="KW-0804">Transcription</keyword>
<proteinExistence type="predicted"/>
<accession>A0AAV6G132</accession>
<evidence type="ECO:0000259" key="11">
    <source>
        <dbReference type="PROSITE" id="PS50157"/>
    </source>
</evidence>
<dbReference type="InterPro" id="IPR029400">
    <property type="entry name" value="TINF2_N"/>
</dbReference>
<dbReference type="SMART" id="SM00355">
    <property type="entry name" value="ZnF_C2H2"/>
    <property type="match status" value="13"/>
</dbReference>
<dbReference type="Pfam" id="PF14973">
    <property type="entry name" value="TINF2_N"/>
    <property type="match status" value="1"/>
</dbReference>
<sequence>MPPTHPGGSHATSPLVAPSASRECPYPPLGLVVAYMWQVVLELCREDHAVASDELKLHLDSIQLLLPDGSLGDSETGFTKLVETLLEDSEERRSFFQDVFPDVCGSRYDEVLQVLMWDFLRRLEKLLPVPDLLQVVSWLDGSAALAADCTECIAHPENLKALTQCTGILLVGLVSRWTMWMCPSAPTVLGGVIVSLLHTGPHRTATRGQMDTTTGGQMDSTTGQMGSTKGGQMDSTIGGQMGSTMGNTSPTQHLYPPLSNPVTFEEIVLEIVTKTTCTGMELGTSLADGEAGEEPGGGGGGGEKEPGGGGGGGGEKEPGGGGGGEKDPGGRGHRAGERQQGGVEEVDVEMTESSGGEEEEEESSDWVSEGDRMSQGQSGEAELQQETHGQGSTATSCVDAERATGGTAPDSAVPVGWRSSQELKHGRSLESKNVNSSSAVGPIRVSGGENSSDEAAQMWLRPQYPFSHQQEELVKQHQELVHTDQTQTAPPSGTALKAHQRTHSGERQFTCQQCDKSFAHSQALARHRYMHGATRLYECGRCPEIFPSIAVRNEHRRAQHEPKIYCAECDELFSSPSALHQHRRAQHALTNQCAKCDRVFSNPASLKCHLRVHRQKRPYKCPECPASFRCNASLNYHSSQVHHAERSYHCTCGKSFVYKGALLSHQHEHCHSNEQPFHCDDCGKSFLSKDALGQHIMTTHFDERRFLCPHCGKVFYHQRSLDSHVRMHTRGKDFRCSQCDKTFFKREGLTRHELTHSGERPFLCDDCGKGFVSQGELQKHKRYHTGHKPFRCAVCDKSFAQSGQLTVHMRYHTNARPYTCPSCSKCFRTADAVKRHTRVHTGEKPYECVVCLARFQQSYQLKAHRKKQHTLVP</sequence>
<feature type="domain" description="C2H2-type" evidence="11">
    <location>
        <begin position="818"/>
        <end position="845"/>
    </location>
</feature>
<comment type="subcellular location">
    <subcellularLocation>
        <location evidence="1">Nucleus</location>
    </subcellularLocation>
</comment>
<protein>
    <recommendedName>
        <fullName evidence="11">C2H2-type domain-containing protein</fullName>
    </recommendedName>
</protein>
<evidence type="ECO:0000256" key="3">
    <source>
        <dbReference type="ARBA" id="ARBA00022737"/>
    </source>
</evidence>
<dbReference type="GO" id="GO:0005634">
    <property type="term" value="C:nucleus"/>
    <property type="evidence" value="ECO:0007669"/>
    <property type="project" value="UniProtKB-SubCell"/>
</dbReference>
<feature type="compositionally biased region" description="Polar residues" evidence="10">
    <location>
        <begin position="374"/>
        <end position="396"/>
    </location>
</feature>
<feature type="compositionally biased region" description="Gly residues" evidence="10">
    <location>
        <begin position="294"/>
        <end position="313"/>
    </location>
</feature>
<organism evidence="12 13">
    <name type="scientific">Alosa alosa</name>
    <name type="common">allis shad</name>
    <dbReference type="NCBI Taxonomy" id="278164"/>
    <lineage>
        <taxon>Eukaryota</taxon>
        <taxon>Metazoa</taxon>
        <taxon>Chordata</taxon>
        <taxon>Craniata</taxon>
        <taxon>Vertebrata</taxon>
        <taxon>Euteleostomi</taxon>
        <taxon>Actinopterygii</taxon>
        <taxon>Neopterygii</taxon>
        <taxon>Teleostei</taxon>
        <taxon>Clupei</taxon>
        <taxon>Clupeiformes</taxon>
        <taxon>Clupeoidei</taxon>
        <taxon>Clupeidae</taxon>
        <taxon>Alosa</taxon>
    </lineage>
</organism>
<feature type="domain" description="C2H2-type" evidence="11">
    <location>
        <begin position="619"/>
        <end position="647"/>
    </location>
</feature>
<evidence type="ECO:0000256" key="5">
    <source>
        <dbReference type="ARBA" id="ARBA00022833"/>
    </source>
</evidence>
<feature type="compositionally biased region" description="Basic and acidic residues" evidence="10">
    <location>
        <begin position="421"/>
        <end position="430"/>
    </location>
</feature>
<comment type="caution">
    <text evidence="12">The sequence shown here is derived from an EMBL/GenBank/DDBJ whole genome shotgun (WGS) entry which is preliminary data.</text>
</comment>
<evidence type="ECO:0000256" key="4">
    <source>
        <dbReference type="ARBA" id="ARBA00022771"/>
    </source>
</evidence>
<feature type="compositionally biased region" description="Polar residues" evidence="10">
    <location>
        <begin position="206"/>
        <end position="227"/>
    </location>
</feature>
<keyword evidence="6" id="KW-0805">Transcription regulation</keyword>
<feature type="domain" description="C2H2-type" evidence="11">
    <location>
        <begin position="564"/>
        <end position="592"/>
    </location>
</feature>
<evidence type="ECO:0000256" key="6">
    <source>
        <dbReference type="ARBA" id="ARBA00023015"/>
    </source>
</evidence>
<dbReference type="FunFam" id="3.30.160.60:FF:001498">
    <property type="entry name" value="Zinc finger protein 404"/>
    <property type="match status" value="1"/>
</dbReference>
<feature type="domain" description="C2H2-type" evidence="11">
    <location>
        <begin position="509"/>
        <end position="536"/>
    </location>
</feature>
<keyword evidence="5" id="KW-0862">Zinc</keyword>
<feature type="domain" description="C2H2-type" evidence="11">
    <location>
        <begin position="762"/>
        <end position="789"/>
    </location>
</feature>
<evidence type="ECO:0000256" key="9">
    <source>
        <dbReference type="PROSITE-ProRule" id="PRU00042"/>
    </source>
</evidence>
<dbReference type="CDD" id="cd11657">
    <property type="entry name" value="TIN2_N"/>
    <property type="match status" value="1"/>
</dbReference>
<feature type="compositionally biased region" description="Polar residues" evidence="10">
    <location>
        <begin position="233"/>
        <end position="252"/>
    </location>
</feature>
<dbReference type="EMBL" id="JADWDJ010000017">
    <property type="protein sequence ID" value="KAG5267155.1"/>
    <property type="molecule type" value="Genomic_DNA"/>
</dbReference>
<gene>
    <name evidence="12" type="ORF">AALO_G00218630</name>
</gene>
<dbReference type="PROSITE" id="PS50157">
    <property type="entry name" value="ZINC_FINGER_C2H2_2"/>
    <property type="match status" value="12"/>
</dbReference>
<dbReference type="PANTHER" id="PTHR24393">
    <property type="entry name" value="ZINC FINGER PROTEIN"/>
    <property type="match status" value="1"/>
</dbReference>